<organism evidence="2 3">
    <name type="scientific">Capnocytophaga gingivalis</name>
    <dbReference type="NCBI Taxonomy" id="1017"/>
    <lineage>
        <taxon>Bacteria</taxon>
        <taxon>Pseudomonadati</taxon>
        <taxon>Bacteroidota</taxon>
        <taxon>Flavobacteriia</taxon>
        <taxon>Flavobacteriales</taxon>
        <taxon>Flavobacteriaceae</taxon>
        <taxon>Capnocytophaga</taxon>
    </lineage>
</organism>
<dbReference type="Proteomes" id="UP000217250">
    <property type="component" value="Chromosome"/>
</dbReference>
<evidence type="ECO:0000313" key="3">
    <source>
        <dbReference type="Proteomes" id="UP000217250"/>
    </source>
</evidence>
<dbReference type="AlphaFoldDB" id="A0A250FQF8"/>
<sequence>MINNSTKVFWKYNISIAIVLFGVYLMSVWGLLRYDNSKFAYPIQIILPITILQLLISIIFCISFWRKQSKTRSLWFIILIGLLLFLELLCIPLIAMYGIAKK</sequence>
<evidence type="ECO:0000313" key="2">
    <source>
        <dbReference type="EMBL" id="ATA86298.1"/>
    </source>
</evidence>
<gene>
    <name evidence="2" type="ORF">CGC50_03460</name>
</gene>
<reference evidence="3" key="1">
    <citation type="submission" date="2017-06" db="EMBL/GenBank/DDBJ databases">
        <title>Capnocytophaga spp. assemblies.</title>
        <authorList>
            <person name="Gulvik C.A."/>
        </authorList>
    </citation>
    <scope>NUCLEOTIDE SEQUENCE [LARGE SCALE GENOMIC DNA]</scope>
    <source>
        <strain evidence="3">H1496</strain>
    </source>
</reference>
<feature type="transmembrane region" description="Helical" evidence="1">
    <location>
        <begin position="12"/>
        <end position="31"/>
    </location>
</feature>
<dbReference type="EMBL" id="CP022386">
    <property type="protein sequence ID" value="ATA86298.1"/>
    <property type="molecule type" value="Genomic_DNA"/>
</dbReference>
<feature type="transmembrane region" description="Helical" evidence="1">
    <location>
        <begin position="74"/>
        <end position="100"/>
    </location>
</feature>
<proteinExistence type="predicted"/>
<dbReference type="KEGG" id="cgh:CGC50_03460"/>
<protein>
    <submittedName>
        <fullName evidence="2">Uncharacterized protein</fullName>
    </submittedName>
</protein>
<name>A0A250FQF8_9FLAO</name>
<keyword evidence="1" id="KW-0812">Transmembrane</keyword>
<accession>A0A250FQF8</accession>
<keyword evidence="1" id="KW-0472">Membrane</keyword>
<keyword evidence="1" id="KW-1133">Transmembrane helix</keyword>
<feature type="transmembrane region" description="Helical" evidence="1">
    <location>
        <begin position="43"/>
        <end position="62"/>
    </location>
</feature>
<evidence type="ECO:0000256" key="1">
    <source>
        <dbReference type="SAM" id="Phobius"/>
    </source>
</evidence>